<evidence type="ECO:0000313" key="4">
    <source>
        <dbReference type="Proteomes" id="UP000321393"/>
    </source>
</evidence>
<protein>
    <submittedName>
        <fullName evidence="3">Pol polyprotein</fullName>
    </submittedName>
</protein>
<dbReference type="Pfam" id="PF22936">
    <property type="entry name" value="Pol_BBD"/>
    <property type="match status" value="1"/>
</dbReference>
<feature type="domain" description="Retrovirus-related Pol polyprotein from transposon TNT 1-94-like beta-barrel" evidence="1">
    <location>
        <begin position="54"/>
        <end position="135"/>
    </location>
</feature>
<evidence type="ECO:0000313" key="5">
    <source>
        <dbReference type="Proteomes" id="UP000321947"/>
    </source>
</evidence>
<dbReference type="PANTHER" id="PTHR47592">
    <property type="entry name" value="PBF68 PROTEIN"/>
    <property type="match status" value="1"/>
</dbReference>
<name>A0A5D3BT19_CUCMM</name>
<evidence type="ECO:0000259" key="1">
    <source>
        <dbReference type="Pfam" id="PF22936"/>
    </source>
</evidence>
<dbReference type="OrthoDB" id="2596766at2759"/>
<dbReference type="EMBL" id="SSTD01015735">
    <property type="protein sequence ID" value="TYK02260.1"/>
    <property type="molecule type" value="Genomic_DNA"/>
</dbReference>
<gene>
    <name evidence="3" type="ORF">E5676_scaffold18G00610</name>
    <name evidence="2" type="ORF">E6C27_scaffold22G004900</name>
</gene>
<comment type="caution">
    <text evidence="3">The sequence shown here is derived from an EMBL/GenBank/DDBJ whole genome shotgun (WGS) entry which is preliminary data.</text>
</comment>
<dbReference type="EMBL" id="SSTE01005668">
    <property type="protein sequence ID" value="KAA0060612.1"/>
    <property type="molecule type" value="Genomic_DNA"/>
</dbReference>
<evidence type="ECO:0000313" key="3">
    <source>
        <dbReference type="EMBL" id="TYK02260.1"/>
    </source>
</evidence>
<accession>A0A5D3BT19</accession>
<organism evidence="3 5">
    <name type="scientific">Cucumis melo var. makuwa</name>
    <name type="common">Oriental melon</name>
    <dbReference type="NCBI Taxonomy" id="1194695"/>
    <lineage>
        <taxon>Eukaryota</taxon>
        <taxon>Viridiplantae</taxon>
        <taxon>Streptophyta</taxon>
        <taxon>Embryophyta</taxon>
        <taxon>Tracheophyta</taxon>
        <taxon>Spermatophyta</taxon>
        <taxon>Magnoliopsida</taxon>
        <taxon>eudicotyledons</taxon>
        <taxon>Gunneridae</taxon>
        <taxon>Pentapetalae</taxon>
        <taxon>rosids</taxon>
        <taxon>fabids</taxon>
        <taxon>Cucurbitales</taxon>
        <taxon>Cucurbitaceae</taxon>
        <taxon>Benincaseae</taxon>
        <taxon>Cucumis</taxon>
    </lineage>
</organism>
<dbReference type="Proteomes" id="UP000321393">
    <property type="component" value="Unassembled WGS sequence"/>
</dbReference>
<sequence length="162" mass="18236">MGHQSKDCRKPKNFQKKHAQAHITEVDEVSDGVADIDLYAVILKCNMVGNFKEWWVDTSATRHICANKNMFVSYVSISNGEQLFMGDSFTSKVKGQGKVILKMTSGKELTLNNVLHVPDIRKNLVSGSLLSKNGFKLVFVSDKFVLSENEMYIGKGYLRWSV</sequence>
<proteinExistence type="predicted"/>
<dbReference type="Proteomes" id="UP000321947">
    <property type="component" value="Unassembled WGS sequence"/>
</dbReference>
<dbReference type="AlphaFoldDB" id="A0A5D3BT19"/>
<reference evidence="4 5" key="1">
    <citation type="submission" date="2019-08" db="EMBL/GenBank/DDBJ databases">
        <title>Draft genome sequences of two oriental melons (Cucumis melo L. var makuwa).</title>
        <authorList>
            <person name="Kwon S.-Y."/>
        </authorList>
    </citation>
    <scope>NUCLEOTIDE SEQUENCE [LARGE SCALE GENOMIC DNA]</scope>
    <source>
        <strain evidence="5">cv. Chang Bougi</strain>
        <strain evidence="4">cv. SW 3</strain>
        <tissue evidence="3">Leaf</tissue>
    </source>
</reference>
<evidence type="ECO:0000313" key="2">
    <source>
        <dbReference type="EMBL" id="KAA0060612.1"/>
    </source>
</evidence>
<dbReference type="InterPro" id="IPR054722">
    <property type="entry name" value="PolX-like_BBD"/>
</dbReference>
<dbReference type="PANTHER" id="PTHR47592:SF27">
    <property type="entry name" value="OS08G0421700 PROTEIN"/>
    <property type="match status" value="1"/>
</dbReference>